<keyword evidence="1" id="KW-0812">Transmembrane</keyword>
<dbReference type="RefSeq" id="WP_057063496.1">
    <property type="nucleotide sequence ID" value="NZ_CP151202.1"/>
</dbReference>
<evidence type="ECO:0008006" key="5">
    <source>
        <dbReference type="Google" id="ProtNLM"/>
    </source>
</evidence>
<dbReference type="AlphaFoldDB" id="A0A0P8HMS2"/>
<dbReference type="Proteomes" id="UP000855471">
    <property type="component" value="Unassembled WGS sequence"/>
</dbReference>
<keyword evidence="1" id="KW-1133">Transmembrane helix</keyword>
<dbReference type="EMBL" id="DACSXJ010000001">
    <property type="protein sequence ID" value="HAT3895991.1"/>
    <property type="molecule type" value="Genomic_DNA"/>
</dbReference>
<sequence length="93" mass="10952">MELINRLWNWTVYLWSMLLTGVGMMTQKDWLAFIAALTGIVVAVLGECHRRRMSRIHETNNVLLNELIDAIRDDTENRQDVKELIRTIRESPR</sequence>
<dbReference type="EMBL" id="LJEB01000035">
    <property type="protein sequence ID" value="KPR55874.1"/>
    <property type="molecule type" value="Genomic_DNA"/>
</dbReference>
<reference evidence="3 4" key="2">
    <citation type="journal article" date="2017" name="PLoS ONE">
        <title>Genomic and phenotypic characterisation of fluoroquinolone resistance mechanisms in Enterobacteriaceae in Durban, South Africa.</title>
        <authorList>
            <person name="Osei Sekyere J."/>
            <person name="Amoako D.G."/>
        </authorList>
    </citation>
    <scope>NUCLEOTIDE SEQUENCE [LARGE SCALE GENOMIC DNA]</scope>
    <source>
        <strain evidence="3 4">ST62:944112508</strain>
    </source>
</reference>
<reference evidence="2" key="3">
    <citation type="journal article" date="2018" name="Genome Biol.">
        <title>SKESA: strategic k-mer extension for scrupulous assemblies.</title>
        <authorList>
            <person name="Souvorov A."/>
            <person name="Agarwala R."/>
            <person name="Lipman D.J."/>
        </authorList>
    </citation>
    <scope>NUCLEOTIDE SEQUENCE</scope>
    <source>
        <strain evidence="2">O50</strain>
    </source>
</reference>
<evidence type="ECO:0000256" key="1">
    <source>
        <dbReference type="SAM" id="Phobius"/>
    </source>
</evidence>
<protein>
    <recommendedName>
        <fullName evidence="5">Phage protein</fullName>
    </recommendedName>
</protein>
<reference evidence="2" key="4">
    <citation type="submission" date="2020-09" db="EMBL/GenBank/DDBJ databases">
        <authorList>
            <consortium name="NCBI Pathogen Detection Project"/>
        </authorList>
    </citation>
    <scope>NUCLEOTIDE SEQUENCE</scope>
    <source>
        <strain evidence="2">O50</strain>
    </source>
</reference>
<proteinExistence type="predicted"/>
<gene>
    <name evidence="3" type="ORF">AN672_09280</name>
    <name evidence="2" type="ORF">I9Y29_000372</name>
</gene>
<feature type="transmembrane region" description="Helical" evidence="1">
    <location>
        <begin position="30"/>
        <end position="48"/>
    </location>
</feature>
<dbReference type="Proteomes" id="UP000050520">
    <property type="component" value="Unassembled WGS sequence"/>
</dbReference>
<comment type="caution">
    <text evidence="2">The sequence shown here is derived from an EMBL/GenBank/DDBJ whole genome shotgun (WGS) entry which is preliminary data.</text>
</comment>
<evidence type="ECO:0000313" key="4">
    <source>
        <dbReference type="Proteomes" id="UP000050520"/>
    </source>
</evidence>
<feature type="transmembrane region" description="Helical" evidence="1">
    <location>
        <begin position="7"/>
        <end position="24"/>
    </location>
</feature>
<keyword evidence="1" id="KW-0472">Membrane</keyword>
<accession>A0A0P8HMS2</accession>
<name>A0A0P8HMS2_CITFR</name>
<evidence type="ECO:0000313" key="2">
    <source>
        <dbReference type="EMBL" id="HAT3895991.1"/>
    </source>
</evidence>
<reference evidence="4" key="1">
    <citation type="submission" date="2015-09" db="EMBL/GenBank/DDBJ databases">
        <title>Prevalence of NDMs in South Africa.</title>
        <authorList>
            <person name="Osei Sekyere J."/>
            <person name="Govinden U."/>
            <person name="Essack S."/>
            <person name="Haldorsen B."/>
            <person name="Samuelsen O."/>
            <person name="Aasnaes B."/>
            <person name="Sundsfjord A."/>
        </authorList>
    </citation>
    <scope>NUCLEOTIDE SEQUENCE [LARGE SCALE GENOMIC DNA]</scope>
    <source>
        <strain evidence="4">ST62:944112508</strain>
    </source>
</reference>
<organism evidence="2">
    <name type="scientific">Citrobacter freundii</name>
    <dbReference type="NCBI Taxonomy" id="546"/>
    <lineage>
        <taxon>Bacteria</taxon>
        <taxon>Pseudomonadati</taxon>
        <taxon>Pseudomonadota</taxon>
        <taxon>Gammaproteobacteria</taxon>
        <taxon>Enterobacterales</taxon>
        <taxon>Enterobacteriaceae</taxon>
        <taxon>Citrobacter</taxon>
        <taxon>Citrobacter freundii complex</taxon>
    </lineage>
</organism>
<evidence type="ECO:0000313" key="3">
    <source>
        <dbReference type="EMBL" id="KPR55874.1"/>
    </source>
</evidence>